<evidence type="ECO:0000256" key="15">
    <source>
        <dbReference type="ARBA" id="ARBA00048238"/>
    </source>
</evidence>
<dbReference type="Gene3D" id="3.40.1190.20">
    <property type="match status" value="1"/>
</dbReference>
<dbReference type="SUPFAM" id="SSF64153">
    <property type="entry name" value="YjeF N-terminal domain-like"/>
    <property type="match status" value="1"/>
</dbReference>
<dbReference type="EMBL" id="JANFPJ010000021">
    <property type="protein sequence ID" value="MDT7526437.1"/>
    <property type="molecule type" value="Genomic_DNA"/>
</dbReference>
<comment type="similarity">
    <text evidence="18">Belongs to the NnrE/AIBP family.</text>
</comment>
<dbReference type="PIRSF" id="PIRSF017184">
    <property type="entry name" value="Nnr"/>
    <property type="match status" value="1"/>
</dbReference>
<comment type="function">
    <text evidence="18">Catalyzes the epimerization of the S- and R-forms of NAD(P)HX, a damaged form of NAD(P)H that is a result of enzymatic or heat-dependent hydration. This is a prerequisite for the S-specific NAD(P)H-hydrate dehydratase to allow the repair of both epimers of NAD(P)HX.</text>
</comment>
<dbReference type="InterPro" id="IPR017953">
    <property type="entry name" value="Carbohydrate_kinase_pred_CS"/>
</dbReference>
<feature type="binding site" evidence="18">
    <location>
        <position position="64"/>
    </location>
    <ligand>
        <name>K(+)</name>
        <dbReference type="ChEBI" id="CHEBI:29103"/>
    </ligand>
</feature>
<comment type="catalytic activity">
    <reaction evidence="15 17 19">
        <text>(6S)-NADHX + ADP = AMP + phosphate + NADH + H(+)</text>
        <dbReference type="Rhea" id="RHEA:32223"/>
        <dbReference type="ChEBI" id="CHEBI:15378"/>
        <dbReference type="ChEBI" id="CHEBI:43474"/>
        <dbReference type="ChEBI" id="CHEBI:57945"/>
        <dbReference type="ChEBI" id="CHEBI:64074"/>
        <dbReference type="ChEBI" id="CHEBI:456215"/>
        <dbReference type="ChEBI" id="CHEBI:456216"/>
        <dbReference type="EC" id="4.2.1.136"/>
    </reaction>
</comment>
<keyword evidence="13" id="KW-0511">Multifunctional enzyme</keyword>
<evidence type="ECO:0000256" key="18">
    <source>
        <dbReference type="HAMAP-Rule" id="MF_01966"/>
    </source>
</evidence>
<comment type="cofactor">
    <cofactor evidence="17">
        <name>Mg(2+)</name>
        <dbReference type="ChEBI" id="CHEBI:18420"/>
    </cofactor>
</comment>
<comment type="cofactor">
    <cofactor evidence="18 19">
        <name>K(+)</name>
        <dbReference type="ChEBI" id="CHEBI:29103"/>
    </cofactor>
    <text evidence="18 19">Binds 1 potassium ion per subunit.</text>
</comment>
<evidence type="ECO:0000256" key="2">
    <source>
        <dbReference type="ARBA" id="ARBA00000909"/>
    </source>
</evidence>
<evidence type="ECO:0000256" key="6">
    <source>
        <dbReference type="ARBA" id="ARBA00022741"/>
    </source>
</evidence>
<feature type="binding site" evidence="18">
    <location>
        <begin position="63"/>
        <end position="67"/>
    </location>
    <ligand>
        <name>(6S)-NADPHX</name>
        <dbReference type="ChEBI" id="CHEBI:64076"/>
    </ligand>
</feature>
<comment type="catalytic activity">
    <reaction evidence="16 17 19">
        <text>(6S)-NADPHX + ADP = AMP + phosphate + NADPH + H(+)</text>
        <dbReference type="Rhea" id="RHEA:32235"/>
        <dbReference type="ChEBI" id="CHEBI:15378"/>
        <dbReference type="ChEBI" id="CHEBI:43474"/>
        <dbReference type="ChEBI" id="CHEBI:57783"/>
        <dbReference type="ChEBI" id="CHEBI:64076"/>
        <dbReference type="ChEBI" id="CHEBI:456215"/>
        <dbReference type="ChEBI" id="CHEBI:456216"/>
        <dbReference type="EC" id="4.2.1.136"/>
    </reaction>
</comment>
<evidence type="ECO:0000259" key="21">
    <source>
        <dbReference type="PROSITE" id="PS51385"/>
    </source>
</evidence>
<proteinExistence type="inferred from homology"/>
<evidence type="ECO:0000256" key="4">
    <source>
        <dbReference type="ARBA" id="ARBA00009524"/>
    </source>
</evidence>
<feature type="binding site" evidence="18">
    <location>
        <position position="138"/>
    </location>
    <ligand>
        <name>(6S)-NADPHX</name>
        <dbReference type="ChEBI" id="CHEBI:64076"/>
    </ligand>
</feature>
<keyword evidence="6 17" id="KW-0547">Nucleotide-binding</keyword>
<dbReference type="PANTHER" id="PTHR12592:SF0">
    <property type="entry name" value="ATP-DEPENDENT (S)-NAD(P)H-HYDRATE DEHYDRATASE"/>
    <property type="match status" value="1"/>
</dbReference>
<dbReference type="InterPro" id="IPR004443">
    <property type="entry name" value="YjeF_N_dom"/>
</dbReference>
<comment type="function">
    <text evidence="14 19">Bifunctional enzyme that catalyzes the epimerization of the S- and R-forms of NAD(P)HX and the dehydration of the S-form of NAD(P)HX at the expense of ADP, which is converted to AMP. This allows the repair of both epimers of NAD(P)HX, a damaged form of NAD(P)H that is a result of enzymatic or heat-dependent hydration.</text>
</comment>
<reference evidence="22 23" key="1">
    <citation type="submission" date="2022-07" db="EMBL/GenBank/DDBJ databases">
        <title>Pseudidiomarina sp. nov, a marine bacterium isolated from Pacific Ocean.</title>
        <authorList>
            <person name="Wang Y."/>
        </authorList>
    </citation>
    <scope>NUCLEOTIDE SEQUENCE [LARGE SCALE GENOMIC DNA]</scope>
    <source>
        <strain evidence="22 23">GXY010</strain>
    </source>
</reference>
<gene>
    <name evidence="18" type="primary">nnrE</name>
    <name evidence="17" type="synonym">nnrD</name>
    <name evidence="22" type="ORF">NOG12_10160</name>
</gene>
<dbReference type="PROSITE" id="PS51383">
    <property type="entry name" value="YJEF_C_3"/>
    <property type="match status" value="1"/>
</dbReference>
<dbReference type="HAMAP" id="MF_01966">
    <property type="entry name" value="NADHX_epimerase"/>
    <property type="match status" value="1"/>
</dbReference>
<evidence type="ECO:0000256" key="9">
    <source>
        <dbReference type="ARBA" id="ARBA00022958"/>
    </source>
</evidence>
<evidence type="ECO:0000256" key="8">
    <source>
        <dbReference type="ARBA" id="ARBA00022857"/>
    </source>
</evidence>
<evidence type="ECO:0000256" key="16">
    <source>
        <dbReference type="ARBA" id="ARBA00049209"/>
    </source>
</evidence>
<keyword evidence="11 18" id="KW-0413">Isomerase</keyword>
<keyword evidence="23" id="KW-1185">Reference proteome</keyword>
<evidence type="ECO:0000256" key="10">
    <source>
        <dbReference type="ARBA" id="ARBA00023027"/>
    </source>
</evidence>
<comment type="function">
    <text evidence="17">Catalyzes the dehydration of the S-form of NAD(P)HX at the expense of ADP, which is converted to AMP. Together with NAD(P)HX epimerase, which catalyzes the epimerization of the S- and R-forms, the enzyme allows the repair of both epimers of NAD(P)HX, a damaged form of NAD(P)H that is a result of enzymatic or heat-dependent hydration.</text>
</comment>
<evidence type="ECO:0000313" key="22">
    <source>
        <dbReference type="EMBL" id="MDT7526437.1"/>
    </source>
</evidence>
<evidence type="ECO:0000256" key="12">
    <source>
        <dbReference type="ARBA" id="ARBA00023239"/>
    </source>
</evidence>
<feature type="binding site" evidence="18">
    <location>
        <position position="166"/>
    </location>
    <ligand>
        <name>K(+)</name>
        <dbReference type="ChEBI" id="CHEBI:29103"/>
    </ligand>
</feature>
<protein>
    <recommendedName>
        <fullName evidence="19">Bifunctional NAD(P)H-hydrate repair enzyme</fullName>
    </recommendedName>
    <alternativeName>
        <fullName evidence="19">Nicotinamide nucleotide repair protein</fullName>
    </alternativeName>
    <domain>
        <recommendedName>
            <fullName evidence="19">ADP-dependent (S)-NAD(P)H-hydrate dehydratase</fullName>
            <ecNumber evidence="19">4.2.1.136</ecNumber>
        </recommendedName>
        <alternativeName>
            <fullName evidence="19">ADP-dependent NAD(P)HX dehydratase</fullName>
        </alternativeName>
    </domain>
    <domain>
        <recommendedName>
            <fullName evidence="19">NAD(P)H-hydrate epimerase</fullName>
            <ecNumber evidence="19">5.1.99.6</ecNumber>
        </recommendedName>
    </domain>
</protein>
<comment type="similarity">
    <text evidence="4 19">In the C-terminal section; belongs to the NnrD/CARKD family.</text>
</comment>
<keyword evidence="5 18" id="KW-0479">Metal-binding</keyword>
<dbReference type="NCBIfam" id="TIGR00196">
    <property type="entry name" value="yjeF_cterm"/>
    <property type="match status" value="1"/>
</dbReference>
<dbReference type="PANTHER" id="PTHR12592">
    <property type="entry name" value="ATP-DEPENDENT (S)-NAD(P)H-HYDRATE DEHYDRATASE FAMILY MEMBER"/>
    <property type="match status" value="1"/>
</dbReference>
<evidence type="ECO:0000259" key="20">
    <source>
        <dbReference type="PROSITE" id="PS51383"/>
    </source>
</evidence>
<dbReference type="RefSeq" id="WP_313933195.1">
    <property type="nucleotide sequence ID" value="NZ_JANFPJ010000021.1"/>
</dbReference>
<keyword evidence="12 17" id="KW-0456">Lyase</keyword>
<dbReference type="InterPro" id="IPR000631">
    <property type="entry name" value="CARKD"/>
</dbReference>
<comment type="subunit">
    <text evidence="17">Homotetramer.</text>
</comment>
<dbReference type="PROSITE" id="PS01049">
    <property type="entry name" value="YJEF_C_1"/>
    <property type="match status" value="1"/>
</dbReference>
<dbReference type="InterPro" id="IPR030677">
    <property type="entry name" value="Nnr"/>
</dbReference>
<feature type="binding site" evidence="17">
    <location>
        <position position="324"/>
    </location>
    <ligand>
        <name>(6S)-NADPHX</name>
        <dbReference type="ChEBI" id="CHEBI:64076"/>
    </ligand>
</feature>
<dbReference type="InterPro" id="IPR036652">
    <property type="entry name" value="YjeF_N_dom_sf"/>
</dbReference>
<dbReference type="PROSITE" id="PS01050">
    <property type="entry name" value="YJEF_C_2"/>
    <property type="match status" value="1"/>
</dbReference>
<dbReference type="InterPro" id="IPR029056">
    <property type="entry name" value="Ribokinase-like"/>
</dbReference>
<feature type="binding site" evidence="17">
    <location>
        <position position="462"/>
    </location>
    <ligand>
        <name>(6S)-NADPHX</name>
        <dbReference type="ChEBI" id="CHEBI:64076"/>
    </ligand>
</feature>
<evidence type="ECO:0000256" key="17">
    <source>
        <dbReference type="HAMAP-Rule" id="MF_01965"/>
    </source>
</evidence>
<evidence type="ECO:0000256" key="14">
    <source>
        <dbReference type="ARBA" id="ARBA00025153"/>
    </source>
</evidence>
<feature type="binding site" evidence="18">
    <location>
        <position position="163"/>
    </location>
    <ligand>
        <name>(6S)-NADPHX</name>
        <dbReference type="ChEBI" id="CHEBI:64076"/>
    </ligand>
</feature>
<accession>A0ABU3KZK5</accession>
<evidence type="ECO:0000313" key="23">
    <source>
        <dbReference type="Proteomes" id="UP001305027"/>
    </source>
</evidence>
<evidence type="ECO:0000256" key="5">
    <source>
        <dbReference type="ARBA" id="ARBA00022723"/>
    </source>
</evidence>
<comment type="similarity">
    <text evidence="17">Belongs to the NnrD/CARKD family.</text>
</comment>
<feature type="binding site" evidence="17">
    <location>
        <position position="382"/>
    </location>
    <ligand>
        <name>(6S)-NADPHX</name>
        <dbReference type="ChEBI" id="CHEBI:64076"/>
    </ligand>
</feature>
<feature type="binding site" evidence="18">
    <location>
        <begin position="127"/>
        <end position="133"/>
    </location>
    <ligand>
        <name>(6S)-NADPHX</name>
        <dbReference type="ChEBI" id="CHEBI:64076"/>
    </ligand>
</feature>
<keyword evidence="9 18" id="KW-0630">Potassium</keyword>
<evidence type="ECO:0000256" key="19">
    <source>
        <dbReference type="PIRNR" id="PIRNR017184"/>
    </source>
</evidence>
<comment type="catalytic activity">
    <reaction evidence="1 18 19">
        <text>(6R)-NADHX = (6S)-NADHX</text>
        <dbReference type="Rhea" id="RHEA:32215"/>
        <dbReference type="ChEBI" id="CHEBI:64074"/>
        <dbReference type="ChEBI" id="CHEBI:64075"/>
        <dbReference type="EC" id="5.1.99.6"/>
    </reaction>
</comment>
<evidence type="ECO:0000256" key="11">
    <source>
        <dbReference type="ARBA" id="ARBA00023235"/>
    </source>
</evidence>
<organism evidence="22 23">
    <name type="scientific">Pseudidiomarina fusca</name>
    <dbReference type="NCBI Taxonomy" id="2965078"/>
    <lineage>
        <taxon>Bacteria</taxon>
        <taxon>Pseudomonadati</taxon>
        <taxon>Pseudomonadota</taxon>
        <taxon>Gammaproteobacteria</taxon>
        <taxon>Alteromonadales</taxon>
        <taxon>Idiomarinaceae</taxon>
        <taxon>Pseudidiomarina</taxon>
    </lineage>
</organism>
<keyword evidence="7 17" id="KW-0067">ATP-binding</keyword>
<dbReference type="PROSITE" id="PS51385">
    <property type="entry name" value="YJEF_N"/>
    <property type="match status" value="1"/>
</dbReference>
<evidence type="ECO:0000256" key="7">
    <source>
        <dbReference type="ARBA" id="ARBA00022840"/>
    </source>
</evidence>
<evidence type="ECO:0000256" key="3">
    <source>
        <dbReference type="ARBA" id="ARBA00006001"/>
    </source>
</evidence>
<feature type="domain" description="YjeF N-terminal" evidence="21">
    <location>
        <begin position="15"/>
        <end position="220"/>
    </location>
</feature>
<dbReference type="Pfam" id="PF01256">
    <property type="entry name" value="Carb_kinase"/>
    <property type="match status" value="1"/>
</dbReference>
<evidence type="ECO:0000256" key="13">
    <source>
        <dbReference type="ARBA" id="ARBA00023268"/>
    </source>
</evidence>
<dbReference type="Pfam" id="PF03853">
    <property type="entry name" value="YjeF_N"/>
    <property type="match status" value="1"/>
</dbReference>
<dbReference type="EC" id="4.2.1.136" evidence="19"/>
<evidence type="ECO:0000256" key="1">
    <source>
        <dbReference type="ARBA" id="ARBA00000013"/>
    </source>
</evidence>
<dbReference type="CDD" id="cd01171">
    <property type="entry name" value="YXKO-related"/>
    <property type="match status" value="1"/>
</dbReference>
<feature type="binding site" evidence="17">
    <location>
        <position position="264"/>
    </location>
    <ligand>
        <name>(6S)-NADPHX</name>
        <dbReference type="ChEBI" id="CHEBI:64076"/>
    </ligand>
</feature>
<keyword evidence="10 17" id="KW-0520">NAD</keyword>
<dbReference type="HAMAP" id="MF_01965">
    <property type="entry name" value="NADHX_dehydratase"/>
    <property type="match status" value="1"/>
</dbReference>
<feature type="binding site" evidence="17">
    <location>
        <begin position="429"/>
        <end position="433"/>
    </location>
    <ligand>
        <name>AMP</name>
        <dbReference type="ChEBI" id="CHEBI:456215"/>
    </ligand>
</feature>
<dbReference type="Proteomes" id="UP001305027">
    <property type="component" value="Unassembled WGS sequence"/>
</dbReference>
<dbReference type="NCBIfam" id="TIGR00197">
    <property type="entry name" value="yjeF_nterm"/>
    <property type="match status" value="1"/>
</dbReference>
<name>A0ABU3KZK5_9GAMM</name>
<comment type="caution">
    <text evidence="22">The sequence shown here is derived from an EMBL/GenBank/DDBJ whole genome shotgun (WGS) entry which is preliminary data.</text>
</comment>
<dbReference type="Gene3D" id="3.40.50.10260">
    <property type="entry name" value="YjeF N-terminal domain"/>
    <property type="match status" value="1"/>
</dbReference>
<comment type="similarity">
    <text evidence="3 19">In the N-terminal section; belongs to the NnrE/AIBP family.</text>
</comment>
<feature type="binding site" evidence="18">
    <location>
        <position position="123"/>
    </location>
    <ligand>
        <name>K(+)</name>
        <dbReference type="ChEBI" id="CHEBI:29103"/>
    </ligand>
</feature>
<feature type="domain" description="YjeF C-terminal" evidence="20">
    <location>
        <begin position="229"/>
        <end position="524"/>
    </location>
</feature>
<keyword evidence="8 17" id="KW-0521">NADP</keyword>
<sequence>MVAQLSHLIYRTEQVRSGEQAAAAAIGLSMAQLMQAAAQACLQAIQDHCAAPARVAIVCGPGNNGGDGWVLARLAQAAGYQVTVYAVPPTTKLAQQAQAAWQAEGGRWQSSIDSLHGYQILVDAVLGSGLSRPLTDFYLAAVQAINAAANTAAANTAWVLSVDVPTGLNSDTGQPQPIAVTAAHTVTMVAIKAGLVTGKAKDYVGQLSLAELGIGAAFSKQPAMAELVQPELAQRWLAKRKPSSHKGDHGHLVLIAGGPGMSGAAILAGRAALRSGAGKVTLVTHPHTLAIIAQAQPELMVHGTDEKGLIPWLEQANAIVIGPGLGRDAWAQQQLQQLLDWHLKLIGPLPPVVADADALNLLAQLQQGETPPHLRQWVLTPHPAEAGRLLRSVMSTRFADENMTAVVEADRYEALTQLVTNFNAEVLLKGAGTLIAGPAHQIERILVCERGSPALATAGSGDVLSGLLGALLAQHRQPSAAALHELVATAVWVHAVAGENAAQAGERGTIASDIVNELRALVNP</sequence>
<dbReference type="EC" id="5.1.99.6" evidence="19"/>
<comment type="catalytic activity">
    <reaction evidence="2 18 19">
        <text>(6R)-NADPHX = (6S)-NADPHX</text>
        <dbReference type="Rhea" id="RHEA:32227"/>
        <dbReference type="ChEBI" id="CHEBI:64076"/>
        <dbReference type="ChEBI" id="CHEBI:64077"/>
        <dbReference type="EC" id="5.1.99.6"/>
    </reaction>
</comment>
<dbReference type="SUPFAM" id="SSF53613">
    <property type="entry name" value="Ribokinase-like"/>
    <property type="match status" value="1"/>
</dbReference>
<feature type="binding site" evidence="17">
    <location>
        <position position="461"/>
    </location>
    <ligand>
        <name>AMP</name>
        <dbReference type="ChEBI" id="CHEBI:456215"/>
    </ligand>
</feature>